<sequence length="172" mass="19838">MAAGPGEHDAASSSFEKLLKTDDLSGLKEGEIFVDEDGKKYRVKKTIMPHYSSSGPYSMGDPEDRSLRRIEADVIIPNRMNKQIEQVDCKDTRMSLIECLREHGAVKGFKQCKAQLAVFNECKAERFHDIAFRQKMTDDYLAERSEARRTGMTTRERRLEEFRQWKAQNAEK</sequence>
<organism evidence="4 5">
    <name type="scientific">Steinernema glaseri</name>
    <dbReference type="NCBI Taxonomy" id="37863"/>
    <lineage>
        <taxon>Eukaryota</taxon>
        <taxon>Metazoa</taxon>
        <taxon>Ecdysozoa</taxon>
        <taxon>Nematoda</taxon>
        <taxon>Chromadorea</taxon>
        <taxon>Rhabditida</taxon>
        <taxon>Tylenchina</taxon>
        <taxon>Panagrolaimomorpha</taxon>
        <taxon>Strongyloidoidea</taxon>
        <taxon>Steinernematidae</taxon>
        <taxon>Steinernema</taxon>
    </lineage>
</organism>
<dbReference type="InterPro" id="IPR013892">
    <property type="entry name" value="Cyt_c_biogenesis_Cmc1-like"/>
</dbReference>
<accession>A0A1I8ATE5</accession>
<dbReference type="Proteomes" id="UP000095287">
    <property type="component" value="Unplaced"/>
</dbReference>
<evidence type="ECO:0000313" key="5">
    <source>
        <dbReference type="WBParaSite" id="L893_g9020.t1"/>
    </source>
</evidence>
<keyword evidence="4" id="KW-1185">Reference proteome</keyword>
<comment type="subcellular location">
    <subcellularLocation>
        <location evidence="3">Mitochondrion</location>
    </subcellularLocation>
</comment>
<keyword evidence="2" id="KW-1015">Disulfide bond</keyword>
<evidence type="ECO:0000313" key="4">
    <source>
        <dbReference type="Proteomes" id="UP000095287"/>
    </source>
</evidence>
<evidence type="ECO:0000256" key="3">
    <source>
        <dbReference type="RuleBase" id="RU364104"/>
    </source>
</evidence>
<evidence type="ECO:0000256" key="2">
    <source>
        <dbReference type="ARBA" id="ARBA00023157"/>
    </source>
</evidence>
<reference evidence="5" key="1">
    <citation type="submission" date="2016-11" db="UniProtKB">
        <authorList>
            <consortium name="WormBaseParasite"/>
        </authorList>
    </citation>
    <scope>IDENTIFICATION</scope>
</reference>
<dbReference type="WBParaSite" id="L893_g9020.t1">
    <property type="protein sequence ID" value="L893_g9020.t1"/>
    <property type="gene ID" value="L893_g9020"/>
</dbReference>
<name>A0A1I8ATE5_9BILA</name>
<dbReference type="Pfam" id="PF08583">
    <property type="entry name" value="Cmc1"/>
    <property type="match status" value="1"/>
</dbReference>
<protein>
    <recommendedName>
        <fullName evidence="3">COX assembly mitochondrial protein</fullName>
    </recommendedName>
</protein>
<dbReference type="GO" id="GO:0005739">
    <property type="term" value="C:mitochondrion"/>
    <property type="evidence" value="ECO:0007669"/>
    <property type="project" value="UniProtKB-SubCell"/>
</dbReference>
<proteinExistence type="inferred from homology"/>
<evidence type="ECO:0000256" key="1">
    <source>
        <dbReference type="ARBA" id="ARBA00007347"/>
    </source>
</evidence>
<comment type="similarity">
    <text evidence="1 3">Belongs to the CMC family.</text>
</comment>
<keyword evidence="3" id="KW-0496">Mitochondrion</keyword>
<dbReference type="AlphaFoldDB" id="A0A1I8ATE5"/>